<protein>
    <submittedName>
        <fullName evidence="7">MltA-interacting protein MipA</fullName>
    </submittedName>
</protein>
<evidence type="ECO:0000256" key="1">
    <source>
        <dbReference type="ARBA" id="ARBA00004442"/>
    </source>
</evidence>
<accession>A0A1I2B164</accession>
<evidence type="ECO:0000313" key="7">
    <source>
        <dbReference type="EMBL" id="SFE49931.1"/>
    </source>
</evidence>
<evidence type="ECO:0000256" key="5">
    <source>
        <dbReference type="ARBA" id="ARBA00023237"/>
    </source>
</evidence>
<dbReference type="OrthoDB" id="5462484at2"/>
<evidence type="ECO:0000256" key="6">
    <source>
        <dbReference type="SAM" id="SignalP"/>
    </source>
</evidence>
<proteinExistence type="inferred from homology"/>
<dbReference type="GO" id="GO:0009279">
    <property type="term" value="C:cell outer membrane"/>
    <property type="evidence" value="ECO:0007669"/>
    <property type="project" value="UniProtKB-SubCell"/>
</dbReference>
<dbReference type="AlphaFoldDB" id="A0A1I2B164"/>
<dbReference type="PANTHER" id="PTHR38776">
    <property type="entry name" value="MLTA-INTERACTING PROTEIN-RELATED"/>
    <property type="match status" value="1"/>
</dbReference>
<feature type="chain" id="PRO_5009302105" evidence="6">
    <location>
        <begin position="22"/>
        <end position="271"/>
    </location>
</feature>
<keyword evidence="3 6" id="KW-0732">Signal</keyword>
<reference evidence="7 8" key="1">
    <citation type="submission" date="2016-10" db="EMBL/GenBank/DDBJ databases">
        <authorList>
            <person name="Varghese N."/>
            <person name="Submissions S."/>
        </authorList>
    </citation>
    <scope>NUCLEOTIDE SEQUENCE [LARGE SCALE GENOMIC DNA]</scope>
    <source>
        <strain evidence="8">YIM D21,KCTC 23444,ACCC 10710</strain>
    </source>
</reference>
<dbReference type="PANTHER" id="PTHR38776:SF1">
    <property type="entry name" value="MLTA-INTERACTING PROTEIN-RELATED"/>
    <property type="match status" value="1"/>
</dbReference>
<dbReference type="Pfam" id="PF06629">
    <property type="entry name" value="MipA"/>
    <property type="match status" value="1"/>
</dbReference>
<name>A0A1I2B164_9RHOB</name>
<gene>
    <name evidence="7" type="ORF">SAMN04515678_110155</name>
</gene>
<dbReference type="Proteomes" id="UP000325289">
    <property type="component" value="Unassembled WGS sequence"/>
</dbReference>
<sequence>MTFRIAAAAACLALGATSVAAQSTDGSAPVISTQSADPGLVFTLRGGVGTAPEYFGSDEYTAVPDLGFALNHLSLGGRSFGNPDPWAEARGFGVGGSFRYIGERDSGDFDDLDDLDGLDDIDAAVELGVRLRYTGQNYMVFGDIRRGFGGHEGIVGELGADAILRPTDRLRVTFGPRALYGSDEYASTYFGIDNDEAAGSRYAAYDADGGLLSTGLEFGMRYQLSDNWGIEGAVTYDVFRNDAEDSPIVRRGSDDQWGARIGITRTFSIGG</sequence>
<keyword evidence="8" id="KW-1185">Reference proteome</keyword>
<dbReference type="InterPro" id="IPR010583">
    <property type="entry name" value="MipA"/>
</dbReference>
<evidence type="ECO:0000256" key="3">
    <source>
        <dbReference type="ARBA" id="ARBA00022729"/>
    </source>
</evidence>
<comment type="similarity">
    <text evidence="2">Belongs to the MipA/OmpV family.</text>
</comment>
<comment type="subcellular location">
    <subcellularLocation>
        <location evidence="1">Cell outer membrane</location>
    </subcellularLocation>
</comment>
<keyword evidence="5" id="KW-0998">Cell outer membrane</keyword>
<feature type="signal peptide" evidence="6">
    <location>
        <begin position="1"/>
        <end position="21"/>
    </location>
</feature>
<evidence type="ECO:0000256" key="4">
    <source>
        <dbReference type="ARBA" id="ARBA00023136"/>
    </source>
</evidence>
<organism evidence="7 8">
    <name type="scientific">Roseivivax sediminis</name>
    <dbReference type="NCBI Taxonomy" id="936889"/>
    <lineage>
        <taxon>Bacteria</taxon>
        <taxon>Pseudomonadati</taxon>
        <taxon>Pseudomonadota</taxon>
        <taxon>Alphaproteobacteria</taxon>
        <taxon>Rhodobacterales</taxon>
        <taxon>Roseobacteraceae</taxon>
        <taxon>Roseivivax</taxon>
    </lineage>
</organism>
<dbReference type="EMBL" id="FOMS01000010">
    <property type="protein sequence ID" value="SFE49931.1"/>
    <property type="molecule type" value="Genomic_DNA"/>
</dbReference>
<dbReference type="RefSeq" id="WP_149756940.1">
    <property type="nucleotide sequence ID" value="NZ_FOMS01000010.1"/>
</dbReference>
<evidence type="ECO:0000256" key="2">
    <source>
        <dbReference type="ARBA" id="ARBA00005722"/>
    </source>
</evidence>
<evidence type="ECO:0000313" key="8">
    <source>
        <dbReference type="Proteomes" id="UP000325289"/>
    </source>
</evidence>
<keyword evidence="4" id="KW-0472">Membrane</keyword>